<name>A0AAN6T083_9PEZI</name>
<reference evidence="2" key="2">
    <citation type="submission" date="2023-05" db="EMBL/GenBank/DDBJ databases">
        <authorList>
            <consortium name="Lawrence Berkeley National Laboratory"/>
            <person name="Steindorff A."/>
            <person name="Hensen N."/>
            <person name="Bonometti L."/>
            <person name="Westerberg I."/>
            <person name="Brannstrom I.O."/>
            <person name="Guillou S."/>
            <person name="Cros-Aarteil S."/>
            <person name="Calhoun S."/>
            <person name="Haridas S."/>
            <person name="Kuo A."/>
            <person name="Mondo S."/>
            <person name="Pangilinan J."/>
            <person name="Riley R."/>
            <person name="Labutti K."/>
            <person name="Andreopoulos B."/>
            <person name="Lipzen A."/>
            <person name="Chen C."/>
            <person name="Yanf M."/>
            <person name="Daum C."/>
            <person name="Ng V."/>
            <person name="Clum A."/>
            <person name="Ohm R."/>
            <person name="Martin F."/>
            <person name="Silar P."/>
            <person name="Natvig D."/>
            <person name="Lalanne C."/>
            <person name="Gautier V."/>
            <person name="Ament-Velasquez S.L."/>
            <person name="Kruys A."/>
            <person name="Hutchinson M.I."/>
            <person name="Powell A.J."/>
            <person name="Barry K."/>
            <person name="Miller A.N."/>
            <person name="Grigoriev I.V."/>
            <person name="Debuchy R."/>
            <person name="Gladieux P."/>
            <person name="Thoren M.H."/>
            <person name="Johannesson H."/>
        </authorList>
    </citation>
    <scope>NUCLEOTIDE SEQUENCE</scope>
    <source>
        <strain evidence="2">CBS 757.83</strain>
    </source>
</reference>
<reference evidence="2" key="1">
    <citation type="journal article" date="2023" name="Mol. Phylogenet. Evol.">
        <title>Genome-scale phylogeny and comparative genomics of the fungal order Sordariales.</title>
        <authorList>
            <person name="Hensen N."/>
            <person name="Bonometti L."/>
            <person name="Westerberg I."/>
            <person name="Brannstrom I.O."/>
            <person name="Guillou S."/>
            <person name="Cros-Aarteil S."/>
            <person name="Calhoun S."/>
            <person name="Haridas S."/>
            <person name="Kuo A."/>
            <person name="Mondo S."/>
            <person name="Pangilinan J."/>
            <person name="Riley R."/>
            <person name="LaButti K."/>
            <person name="Andreopoulos B."/>
            <person name="Lipzen A."/>
            <person name="Chen C."/>
            <person name="Yan M."/>
            <person name="Daum C."/>
            <person name="Ng V."/>
            <person name="Clum A."/>
            <person name="Steindorff A."/>
            <person name="Ohm R.A."/>
            <person name="Martin F."/>
            <person name="Silar P."/>
            <person name="Natvig D.O."/>
            <person name="Lalanne C."/>
            <person name="Gautier V."/>
            <person name="Ament-Velasquez S.L."/>
            <person name="Kruys A."/>
            <person name="Hutchinson M.I."/>
            <person name="Powell A.J."/>
            <person name="Barry K."/>
            <person name="Miller A.N."/>
            <person name="Grigoriev I.V."/>
            <person name="Debuchy R."/>
            <person name="Gladieux P."/>
            <person name="Hiltunen Thoren M."/>
            <person name="Johannesson H."/>
        </authorList>
    </citation>
    <scope>NUCLEOTIDE SEQUENCE</scope>
    <source>
        <strain evidence="2">CBS 757.83</strain>
    </source>
</reference>
<comment type="caution">
    <text evidence="2">The sequence shown here is derived from an EMBL/GenBank/DDBJ whole genome shotgun (WGS) entry which is preliminary data.</text>
</comment>
<protein>
    <submittedName>
        <fullName evidence="2">Uncharacterized protein</fullName>
    </submittedName>
</protein>
<accession>A0AAN6T083</accession>
<organism evidence="2 3">
    <name type="scientific">Parathielavia hyrcaniae</name>
    <dbReference type="NCBI Taxonomy" id="113614"/>
    <lineage>
        <taxon>Eukaryota</taxon>
        <taxon>Fungi</taxon>
        <taxon>Dikarya</taxon>
        <taxon>Ascomycota</taxon>
        <taxon>Pezizomycotina</taxon>
        <taxon>Sordariomycetes</taxon>
        <taxon>Sordariomycetidae</taxon>
        <taxon>Sordariales</taxon>
        <taxon>Chaetomiaceae</taxon>
        <taxon>Parathielavia</taxon>
    </lineage>
</organism>
<evidence type="ECO:0000313" key="2">
    <source>
        <dbReference type="EMBL" id="KAK4099973.1"/>
    </source>
</evidence>
<proteinExistence type="predicted"/>
<sequence length="79" mass="8583">MDSPSNPQQTTVQQPEPVQLHALHTAQPPVSQPMNPQKPHPESDAELRLRGGQRGGLCPGRFCFCVPCPLPCDCCVIPL</sequence>
<dbReference type="AlphaFoldDB" id="A0AAN6T083"/>
<dbReference type="Proteomes" id="UP001305647">
    <property type="component" value="Unassembled WGS sequence"/>
</dbReference>
<gene>
    <name evidence="2" type="ORF">N658DRAFT_497694</name>
</gene>
<feature type="region of interest" description="Disordered" evidence="1">
    <location>
        <begin position="24"/>
        <end position="51"/>
    </location>
</feature>
<feature type="compositionally biased region" description="Basic and acidic residues" evidence="1">
    <location>
        <begin position="39"/>
        <end position="49"/>
    </location>
</feature>
<dbReference type="EMBL" id="MU863644">
    <property type="protein sequence ID" value="KAK4099973.1"/>
    <property type="molecule type" value="Genomic_DNA"/>
</dbReference>
<evidence type="ECO:0000256" key="1">
    <source>
        <dbReference type="SAM" id="MobiDB-lite"/>
    </source>
</evidence>
<keyword evidence="3" id="KW-1185">Reference proteome</keyword>
<evidence type="ECO:0000313" key="3">
    <source>
        <dbReference type="Proteomes" id="UP001305647"/>
    </source>
</evidence>